<dbReference type="Gene3D" id="3.40.50.300">
    <property type="entry name" value="P-loop containing nucleotide triphosphate hydrolases"/>
    <property type="match status" value="1"/>
</dbReference>
<organism evidence="5 6">
    <name type="scientific">Lacticaseibacillus jixianensis</name>
    <dbReference type="NCBI Taxonomy" id="2486012"/>
    <lineage>
        <taxon>Bacteria</taxon>
        <taxon>Bacillati</taxon>
        <taxon>Bacillota</taxon>
        <taxon>Bacilli</taxon>
        <taxon>Lactobacillales</taxon>
        <taxon>Lactobacillaceae</taxon>
        <taxon>Lacticaseibacillus</taxon>
    </lineage>
</organism>
<dbReference type="InterPro" id="IPR003439">
    <property type="entry name" value="ABC_transporter-like_ATP-bd"/>
</dbReference>
<comment type="caution">
    <text evidence="5">The sequence shown here is derived from an EMBL/GenBank/DDBJ whole genome shotgun (WGS) entry which is preliminary data.</text>
</comment>
<dbReference type="GO" id="GO:0005524">
    <property type="term" value="F:ATP binding"/>
    <property type="evidence" value="ECO:0007669"/>
    <property type="project" value="UniProtKB-KW"/>
</dbReference>
<dbReference type="SUPFAM" id="SSF52540">
    <property type="entry name" value="P-loop containing nucleoside triphosphate hydrolases"/>
    <property type="match status" value="1"/>
</dbReference>
<evidence type="ECO:0000256" key="2">
    <source>
        <dbReference type="ARBA" id="ARBA00022741"/>
    </source>
</evidence>
<keyword evidence="6" id="KW-1185">Reference proteome</keyword>
<reference evidence="6" key="1">
    <citation type="journal article" date="2019" name="Int. J. Syst. Evol. Microbiol.">
        <title>The Global Catalogue of Microorganisms (GCM) 10K type strain sequencing project: providing services to taxonomists for standard genome sequencing and annotation.</title>
        <authorList>
            <consortium name="The Broad Institute Genomics Platform"/>
            <consortium name="The Broad Institute Genome Sequencing Center for Infectious Disease"/>
            <person name="Wu L."/>
            <person name="Ma J."/>
        </authorList>
    </citation>
    <scope>NUCLEOTIDE SEQUENCE [LARGE SCALE GENOMIC DNA]</scope>
    <source>
        <strain evidence="6">CCM 8911</strain>
    </source>
</reference>
<dbReference type="EMBL" id="JBHTMO010000006">
    <property type="protein sequence ID" value="MFD1392593.1"/>
    <property type="molecule type" value="Genomic_DNA"/>
</dbReference>
<keyword evidence="2" id="KW-0547">Nucleotide-binding</keyword>
<evidence type="ECO:0000256" key="3">
    <source>
        <dbReference type="ARBA" id="ARBA00022840"/>
    </source>
</evidence>
<proteinExistence type="predicted"/>
<evidence type="ECO:0000313" key="5">
    <source>
        <dbReference type="EMBL" id="MFD1392593.1"/>
    </source>
</evidence>
<keyword evidence="3 5" id="KW-0067">ATP-binding</keyword>
<accession>A0ABW4B8D9</accession>
<dbReference type="PANTHER" id="PTHR42939">
    <property type="entry name" value="ABC TRANSPORTER ATP-BINDING PROTEIN ALBC-RELATED"/>
    <property type="match status" value="1"/>
</dbReference>
<evidence type="ECO:0000259" key="4">
    <source>
        <dbReference type="PROSITE" id="PS50893"/>
    </source>
</evidence>
<keyword evidence="1" id="KW-0813">Transport</keyword>
<dbReference type="InterPro" id="IPR051782">
    <property type="entry name" value="ABC_Transporter_VariousFunc"/>
</dbReference>
<dbReference type="Pfam" id="PF00005">
    <property type="entry name" value="ABC_tran"/>
    <property type="match status" value="1"/>
</dbReference>
<protein>
    <submittedName>
        <fullName evidence="5">ATP-binding cassette domain-containing protein</fullName>
    </submittedName>
</protein>
<dbReference type="CDD" id="cd03230">
    <property type="entry name" value="ABC_DR_subfamily_A"/>
    <property type="match status" value="1"/>
</dbReference>
<dbReference type="InterPro" id="IPR003593">
    <property type="entry name" value="AAA+_ATPase"/>
</dbReference>
<name>A0ABW4B8D9_9LACO</name>
<dbReference type="InterPro" id="IPR027417">
    <property type="entry name" value="P-loop_NTPase"/>
</dbReference>
<sequence>MLEVKNLSFNYGKQQILDDLSFNIDAGTIVGLVAPNGTGKSTLLRNLTGLLRPKRGTVSLLGHDAWHDRQAFLKHLFFLEDSARLYEGLNPNELFGYVKDVWGGPLTVDRVVKVLRMEKYRKKRVASMSLGMKQHVLLGMYLISGADLLLFDEPLNGLDPTSIELFTRIFSQLKEHGKSILMSSHQLGNVTTMADSVMFLKDGHLQTYQTAAIDLQQKYDELFAVDETLLEP</sequence>
<dbReference type="Proteomes" id="UP001597249">
    <property type="component" value="Unassembled WGS sequence"/>
</dbReference>
<dbReference type="PROSITE" id="PS50893">
    <property type="entry name" value="ABC_TRANSPORTER_2"/>
    <property type="match status" value="1"/>
</dbReference>
<evidence type="ECO:0000256" key="1">
    <source>
        <dbReference type="ARBA" id="ARBA00022448"/>
    </source>
</evidence>
<gene>
    <name evidence="5" type="ORF">ACFQ3L_03190</name>
</gene>
<evidence type="ECO:0000313" key="6">
    <source>
        <dbReference type="Proteomes" id="UP001597249"/>
    </source>
</evidence>
<dbReference type="PANTHER" id="PTHR42939:SF1">
    <property type="entry name" value="ABC TRANSPORTER ATP-BINDING PROTEIN ALBC-RELATED"/>
    <property type="match status" value="1"/>
</dbReference>
<dbReference type="SMART" id="SM00382">
    <property type="entry name" value="AAA"/>
    <property type="match status" value="1"/>
</dbReference>
<dbReference type="RefSeq" id="WP_125584317.1">
    <property type="nucleotide sequence ID" value="NZ_JBHTMO010000006.1"/>
</dbReference>
<feature type="domain" description="ABC transporter" evidence="4">
    <location>
        <begin position="2"/>
        <end position="227"/>
    </location>
</feature>